<keyword evidence="1" id="KW-1133">Transmembrane helix</keyword>
<keyword evidence="1" id="KW-0472">Membrane</keyword>
<dbReference type="InterPro" id="IPR025489">
    <property type="entry name" value="DUF4381"/>
</dbReference>
<comment type="caution">
    <text evidence="2">The sequence shown here is derived from an EMBL/GenBank/DDBJ whole genome shotgun (WGS) entry which is preliminary data.</text>
</comment>
<accession>A0A1B9NZW4</accession>
<dbReference type="AlphaFoldDB" id="A0A1B9NZW4"/>
<evidence type="ECO:0008006" key="4">
    <source>
        <dbReference type="Google" id="ProtNLM"/>
    </source>
</evidence>
<dbReference type="EMBL" id="MAJU01000008">
    <property type="protein sequence ID" value="OCH21657.1"/>
    <property type="molecule type" value="Genomic_DNA"/>
</dbReference>
<evidence type="ECO:0000313" key="3">
    <source>
        <dbReference type="Proteomes" id="UP000093523"/>
    </source>
</evidence>
<reference evidence="2 3" key="1">
    <citation type="submission" date="2016-06" db="EMBL/GenBank/DDBJ databases">
        <authorList>
            <person name="Kjaerup R.B."/>
            <person name="Dalgaard T.S."/>
            <person name="Juul-Madsen H.R."/>
        </authorList>
    </citation>
    <scope>NUCLEOTIDE SEQUENCE [LARGE SCALE GENOMIC DNA]</scope>
    <source>
        <strain evidence="2 3">1S159</strain>
    </source>
</reference>
<evidence type="ECO:0000313" key="2">
    <source>
        <dbReference type="EMBL" id="OCH21657.1"/>
    </source>
</evidence>
<feature type="transmembrane region" description="Helical" evidence="1">
    <location>
        <begin position="31"/>
        <end position="49"/>
    </location>
</feature>
<organism evidence="2 3">
    <name type="scientific">Aliivibrio logei</name>
    <name type="common">Vibrio logei</name>
    <dbReference type="NCBI Taxonomy" id="688"/>
    <lineage>
        <taxon>Bacteria</taxon>
        <taxon>Pseudomonadati</taxon>
        <taxon>Pseudomonadota</taxon>
        <taxon>Gammaproteobacteria</taxon>
        <taxon>Vibrionales</taxon>
        <taxon>Vibrionaceae</taxon>
        <taxon>Aliivibrio</taxon>
    </lineage>
</organism>
<protein>
    <recommendedName>
        <fullName evidence="4">DUF4381 domain-containing protein</fullName>
    </recommendedName>
</protein>
<dbReference type="Proteomes" id="UP000093523">
    <property type="component" value="Unassembled WGS sequence"/>
</dbReference>
<keyword evidence="1" id="KW-0812">Transmembrane</keyword>
<name>A0A1B9NZW4_ALILO</name>
<sequence>MSIHEPPSSYMLRKMSEVTVPDHVSWFPQTIGWKIVAVILAVFIVYQAVQWSKKWWENRYRREAIALVALLQNSMDKQNTPPLLNYDLFEVMKAVLTYLNPNKANVFGEAFLVDLDYYSTSDVLFHDELGLKWIRSLVQQKHALSSQELAELIVLCQQWLADHAEPQVEQKGEKHAV</sequence>
<evidence type="ECO:0000256" key="1">
    <source>
        <dbReference type="SAM" id="Phobius"/>
    </source>
</evidence>
<gene>
    <name evidence="2" type="ORF">A6E04_07255</name>
</gene>
<dbReference type="STRING" id="688.A6E04_07255"/>
<dbReference type="Pfam" id="PF14316">
    <property type="entry name" value="DUF4381"/>
    <property type="match status" value="1"/>
</dbReference>
<dbReference type="OrthoDB" id="6398942at2"/>
<dbReference type="RefSeq" id="WP_065610247.1">
    <property type="nucleotide sequence ID" value="NZ_CAWMPN010000008.1"/>
</dbReference>
<proteinExistence type="predicted"/>